<comment type="similarity">
    <text evidence="9">Belongs to the PsbQ family.</text>
</comment>
<dbReference type="InterPro" id="IPR054099">
    <property type="entry name" value="PSII_PsbQ_pln"/>
</dbReference>
<dbReference type="SUPFAM" id="SSF101112">
    <property type="entry name" value="Oxygen-evolving enhancer protein 3"/>
    <property type="match status" value="1"/>
</dbReference>
<evidence type="ECO:0000313" key="12">
    <source>
        <dbReference type="EMBL" id="CAL0324317.1"/>
    </source>
</evidence>
<evidence type="ECO:0000256" key="9">
    <source>
        <dbReference type="ARBA" id="ARBA00035649"/>
    </source>
</evidence>
<evidence type="ECO:0000256" key="1">
    <source>
        <dbReference type="ARBA" id="ARBA00004334"/>
    </source>
</evidence>
<organism evidence="12 13">
    <name type="scientific">Lupinus luteus</name>
    <name type="common">European yellow lupine</name>
    <dbReference type="NCBI Taxonomy" id="3873"/>
    <lineage>
        <taxon>Eukaryota</taxon>
        <taxon>Viridiplantae</taxon>
        <taxon>Streptophyta</taxon>
        <taxon>Embryophyta</taxon>
        <taxon>Tracheophyta</taxon>
        <taxon>Spermatophyta</taxon>
        <taxon>Magnoliopsida</taxon>
        <taxon>eudicotyledons</taxon>
        <taxon>Gunneridae</taxon>
        <taxon>Pentapetalae</taxon>
        <taxon>rosids</taxon>
        <taxon>fabids</taxon>
        <taxon>Fabales</taxon>
        <taxon>Fabaceae</taxon>
        <taxon>Papilionoideae</taxon>
        <taxon>50 kb inversion clade</taxon>
        <taxon>genistoids sensu lato</taxon>
        <taxon>core genistoids</taxon>
        <taxon>Genisteae</taxon>
        <taxon>Lupinus</taxon>
    </lineage>
</organism>
<accession>A0AAV1XSU6</accession>
<reference evidence="12 13" key="1">
    <citation type="submission" date="2024-03" db="EMBL/GenBank/DDBJ databases">
        <authorList>
            <person name="Martinez-Hernandez J."/>
        </authorList>
    </citation>
    <scope>NUCLEOTIDE SEQUENCE [LARGE SCALE GENOMIC DNA]</scope>
</reference>
<name>A0AAV1XSU6_LUPLU</name>
<evidence type="ECO:0000256" key="10">
    <source>
        <dbReference type="ARBA" id="ARBA00080910"/>
    </source>
</evidence>
<evidence type="ECO:0000256" key="8">
    <source>
        <dbReference type="ARBA" id="ARBA00023276"/>
    </source>
</evidence>
<dbReference type="GO" id="GO:0009535">
    <property type="term" value="C:chloroplast thylakoid membrane"/>
    <property type="evidence" value="ECO:0007669"/>
    <property type="project" value="UniProtKB-SubCell"/>
</dbReference>
<evidence type="ECO:0000256" key="4">
    <source>
        <dbReference type="ARBA" id="ARBA00022640"/>
    </source>
</evidence>
<dbReference type="PANTHER" id="PTHR33399">
    <property type="entry name" value="OXYGEN-EVOLVING ENHANCER PROTEIN 3-1, CHLOROPLASTIC"/>
    <property type="match status" value="1"/>
</dbReference>
<keyword evidence="13" id="KW-1185">Reference proteome</keyword>
<keyword evidence="4" id="KW-0934">Plastid</keyword>
<dbReference type="AlphaFoldDB" id="A0AAV1XSU6"/>
<evidence type="ECO:0000256" key="5">
    <source>
        <dbReference type="ARBA" id="ARBA00022946"/>
    </source>
</evidence>
<evidence type="ECO:0000256" key="6">
    <source>
        <dbReference type="ARBA" id="ARBA00023078"/>
    </source>
</evidence>
<sequence length="244" mass="27099">MDHTHNNHDPQIHNKIVIISLHSLFIQQRKTLKSMGSFCGSTTRLNVCSNGNKRVTCVTRFIVRAQHVDPQSSRRGLLRLVATALVTGSCVQHVLADAIPIKIGPPPPPSGGLPGTLNSDEARDLALPLKQRFFLQAVTPSEAAERTKESAKEIVAVKKFIEKKAWPSVQNDLRLRAEYLRYDLDTIISSKPKEEKKSLKELTAKLFKDINNLDYAAKIKSSSDAEKYYAETVSTLNDVLAKIG</sequence>
<dbReference type="GO" id="GO:0005509">
    <property type="term" value="F:calcium ion binding"/>
    <property type="evidence" value="ECO:0007669"/>
    <property type="project" value="InterPro"/>
</dbReference>
<proteinExistence type="inferred from homology"/>
<keyword evidence="3" id="KW-0602">Photosynthesis</keyword>
<evidence type="ECO:0000256" key="2">
    <source>
        <dbReference type="ARBA" id="ARBA00022528"/>
    </source>
</evidence>
<keyword evidence="5" id="KW-0809">Transit peptide</keyword>
<dbReference type="Pfam" id="PF05757">
    <property type="entry name" value="PsbQ"/>
    <property type="match status" value="1"/>
</dbReference>
<gene>
    <name evidence="12" type="ORF">LLUT_LOCUS25377</name>
</gene>
<dbReference type="GO" id="GO:0019898">
    <property type="term" value="C:extrinsic component of membrane"/>
    <property type="evidence" value="ECO:0007669"/>
    <property type="project" value="InterPro"/>
</dbReference>
<dbReference type="InterPro" id="IPR008797">
    <property type="entry name" value="PSII_PsbQ"/>
</dbReference>
<protein>
    <recommendedName>
        <fullName evidence="10">16 kDa subunit of oxygen evolving system of photosystem II</fullName>
    </recommendedName>
    <alternativeName>
        <fullName evidence="11">OEC 16 kDa subunit</fullName>
    </alternativeName>
</protein>
<evidence type="ECO:0000313" key="13">
    <source>
        <dbReference type="Proteomes" id="UP001497480"/>
    </source>
</evidence>
<dbReference type="GO" id="GO:0009767">
    <property type="term" value="P:photosynthetic electron transport chain"/>
    <property type="evidence" value="ECO:0007669"/>
    <property type="project" value="TreeGrafter"/>
</dbReference>
<comment type="caution">
    <text evidence="12">The sequence shown here is derived from an EMBL/GenBank/DDBJ whole genome shotgun (WGS) entry which is preliminary data.</text>
</comment>
<comment type="subcellular location">
    <subcellularLocation>
        <location evidence="1">Plastid</location>
        <location evidence="1">Chloroplast thylakoid membrane</location>
    </subcellularLocation>
</comment>
<dbReference type="GO" id="GO:0009654">
    <property type="term" value="C:photosystem II oxygen evolving complex"/>
    <property type="evidence" value="ECO:0007669"/>
    <property type="project" value="InterPro"/>
</dbReference>
<keyword evidence="8" id="KW-0604">Photosystem II</keyword>
<dbReference type="Gene3D" id="1.20.120.290">
    <property type="entry name" value="Oxygen-evolving enhancer protein 3 (PsbQ), four-helix up-down bundle"/>
    <property type="match status" value="1"/>
</dbReference>
<keyword evidence="7" id="KW-0472">Membrane</keyword>
<keyword evidence="2" id="KW-0150">Chloroplast</keyword>
<evidence type="ECO:0000256" key="3">
    <source>
        <dbReference type="ARBA" id="ARBA00022531"/>
    </source>
</evidence>
<keyword evidence="6" id="KW-0793">Thylakoid</keyword>
<evidence type="ECO:0000256" key="11">
    <source>
        <dbReference type="ARBA" id="ARBA00081835"/>
    </source>
</evidence>
<dbReference type="InterPro" id="IPR023222">
    <property type="entry name" value="PsbQ-like_dom_sf"/>
</dbReference>
<evidence type="ECO:0000256" key="7">
    <source>
        <dbReference type="ARBA" id="ARBA00023136"/>
    </source>
</evidence>
<dbReference type="FunFam" id="1.20.120.290:FF:000001">
    <property type="entry name" value="Oxygen-evolving enhancer protein 3"/>
    <property type="match status" value="1"/>
</dbReference>
<dbReference type="EMBL" id="CAXHTB010000018">
    <property type="protein sequence ID" value="CAL0324317.1"/>
    <property type="molecule type" value="Genomic_DNA"/>
</dbReference>
<dbReference type="Proteomes" id="UP001497480">
    <property type="component" value="Unassembled WGS sequence"/>
</dbReference>
<dbReference type="PANTHER" id="PTHR33399:SF3">
    <property type="entry name" value="OXYGEN-EVOLVING ENHANCER PROTEIN 3-1, CHLOROPLASTIC"/>
    <property type="match status" value="1"/>
</dbReference>